<feature type="region of interest" description="Disordered" evidence="1">
    <location>
        <begin position="839"/>
        <end position="862"/>
    </location>
</feature>
<dbReference type="eggNOG" id="KOG2273">
    <property type="taxonomic scope" value="Eukaryota"/>
</dbReference>
<proteinExistence type="predicted"/>
<feature type="region of interest" description="Disordered" evidence="1">
    <location>
        <begin position="273"/>
        <end position="364"/>
    </location>
</feature>
<protein>
    <submittedName>
        <fullName evidence="2">PX domain-containing protein</fullName>
    </submittedName>
</protein>
<dbReference type="STRING" id="1213857.N4W4I6"/>
<comment type="caution">
    <text evidence="2">The sequence shown here is derived from an EMBL/GenBank/DDBJ whole genome shotgun (WGS) entry which is preliminary data.</text>
</comment>
<feature type="compositionally biased region" description="Polar residues" evidence="1">
    <location>
        <begin position="1"/>
        <end position="11"/>
    </location>
</feature>
<dbReference type="HOGENOM" id="CLU_007739_1_1_1"/>
<feature type="compositionally biased region" description="Acidic residues" evidence="1">
    <location>
        <begin position="879"/>
        <end position="898"/>
    </location>
</feature>
<dbReference type="Pfam" id="PF12825">
    <property type="entry name" value="DUF3818"/>
    <property type="match status" value="1"/>
</dbReference>
<sequence length="944" mass="107534">MSSTQQVQAQNGAAVDPANAPAPATRSAVQLPLRTKSNMSIPPPGQSLTGKQEHYLKRELMSEQVKYEISELNSPTALKRFGAPFKSDVGEVTPLDSELPILRYIFVHHVRDFPFLDKAREKEFWQDKLQLFLESFATKNISSSEDRLEETKRRKLAIKCQKLVELMMVSGCKTSSGFEERIRFSEIEVVDSNAIDTGVMHTMPEGNYINGWDVNVAAVRIVTERKTIRTHKHAEFLLRIHRKGELEFFIGRRYSDFLRLHKRLRLELPGKVLPTLPKKNKTDTTASGLFSSLTGGGGTPDSDGSSISSVSTQMTSLAPQKDSSKLSVRGHKRATSTTSGRNSPRVSTDSRPKSPLPFLGGKKEDQVTLWRESQRVSLRAFLRSLLGNPQIAQTKAMEEFLTKDPITPTDADIDDIDRRKAVDELRIEEQKRFYEIARKRAAELDIYMEEFRQEIVERNGLTSLFQEIKDKETIQDLSIQYRKFAEWLRIEVAATIYHLFLAEDNSPELFAQAKRIHSLIPYTVMKNVIRIANPAAVMSGVLDIFLAQPFGTRSLLQRIFSLTLNDGIRSFQKSIDTLAAKIDDEALTKKLKLYTESEEHIKIAIRDEAAAEDIDLIVVILRSDYLEPALTSEQIGRLYNAYVAFNNAVENVDEELKQGAQLFSYLKQFLKLCTRQHDKAMMLQLVEEPVTLQLFRDLFTIFYEPLVRVYKSANVYSSVTDFAVFVDDMIQVVEKCQEQDASADPNQTVQAFIDLCQRHEHNFYKFVHEVHTHDNGLFDQLMGWIEDILEFLRKGPKNGTLNINALFEGGVSGGVVDKEKVIDEVNHLIAWQEARKKWHHDKTRQKMAAEGNGGPDLIPTGFSSSDFGLDQMDLEDMAYEDDAEDEEEAEEEDELDPIEAERRRRAKRRDRLRRSAGEPAKPPVSEVHKLKENFLVMLREVLAQ</sequence>
<evidence type="ECO:0000313" key="2">
    <source>
        <dbReference type="EMBL" id="TDZ26278.1"/>
    </source>
</evidence>
<dbReference type="PROSITE" id="PS50195">
    <property type="entry name" value="PX"/>
    <property type="match status" value="1"/>
</dbReference>
<dbReference type="Pfam" id="PF12828">
    <property type="entry name" value="PXB"/>
    <property type="match status" value="1"/>
</dbReference>
<accession>N4W4I6</accession>
<feature type="region of interest" description="Disordered" evidence="1">
    <location>
        <begin position="879"/>
        <end position="927"/>
    </location>
</feature>
<dbReference type="SMART" id="SM00312">
    <property type="entry name" value="PX"/>
    <property type="match status" value="1"/>
</dbReference>
<reference evidence="3" key="2">
    <citation type="journal article" date="2019" name="Mol. Plant Microbe Interact.">
        <title>Genome sequence resources for four phytopathogenic fungi from the Colletotrichum orbiculare species complex.</title>
        <authorList>
            <person name="Gan P."/>
            <person name="Tsushima A."/>
            <person name="Narusaka M."/>
            <person name="Narusaka Y."/>
            <person name="Takano Y."/>
            <person name="Kubo Y."/>
            <person name="Shirasu K."/>
        </authorList>
    </citation>
    <scope>GENOME REANNOTATION</scope>
    <source>
        <strain evidence="3">104-T / ATCC 96160 / CBS 514.97 / LARS 414 / MAFF 240422</strain>
    </source>
</reference>
<dbReference type="PANTHER" id="PTHR47185">
    <property type="entry name" value="PX DOMAIN-CONTAINING PROTEIN YPR097W"/>
    <property type="match status" value="1"/>
</dbReference>
<gene>
    <name evidence="2" type="ORF">Cob_v000703</name>
</gene>
<evidence type="ECO:0000313" key="3">
    <source>
        <dbReference type="Proteomes" id="UP000014480"/>
    </source>
</evidence>
<dbReference type="Pfam" id="PF00787">
    <property type="entry name" value="PX"/>
    <property type="match status" value="1"/>
</dbReference>
<dbReference type="GO" id="GO:0035091">
    <property type="term" value="F:phosphatidylinositol binding"/>
    <property type="evidence" value="ECO:0007669"/>
    <property type="project" value="InterPro"/>
</dbReference>
<feature type="compositionally biased region" description="Low complexity" evidence="1">
    <location>
        <begin position="13"/>
        <end position="24"/>
    </location>
</feature>
<dbReference type="InterPro" id="IPR047168">
    <property type="entry name" value="LEC1-like"/>
</dbReference>
<dbReference type="EMBL" id="AMCV02000001">
    <property type="protein sequence ID" value="TDZ26278.1"/>
    <property type="molecule type" value="Genomic_DNA"/>
</dbReference>
<feature type="compositionally biased region" description="Low complexity" evidence="1">
    <location>
        <begin position="300"/>
        <end position="316"/>
    </location>
</feature>
<dbReference type="InterPro" id="IPR024555">
    <property type="entry name" value="PX-associated"/>
</dbReference>
<organism evidence="2 3">
    <name type="scientific">Colletotrichum orbiculare (strain 104-T / ATCC 96160 / CBS 514.97 / LARS 414 / MAFF 240422)</name>
    <name type="common">Cucumber anthracnose fungus</name>
    <name type="synonym">Colletotrichum lagenarium</name>
    <dbReference type="NCBI Taxonomy" id="1213857"/>
    <lineage>
        <taxon>Eukaryota</taxon>
        <taxon>Fungi</taxon>
        <taxon>Dikarya</taxon>
        <taxon>Ascomycota</taxon>
        <taxon>Pezizomycotina</taxon>
        <taxon>Sordariomycetes</taxon>
        <taxon>Hypocreomycetidae</taxon>
        <taxon>Glomerellales</taxon>
        <taxon>Glomerellaceae</taxon>
        <taxon>Colletotrichum</taxon>
        <taxon>Colletotrichum orbiculare species complex</taxon>
    </lineage>
</organism>
<dbReference type="Proteomes" id="UP000014480">
    <property type="component" value="Unassembled WGS sequence"/>
</dbReference>
<keyword evidence="3" id="KW-1185">Reference proteome</keyword>
<dbReference type="SUPFAM" id="SSF64268">
    <property type="entry name" value="PX domain"/>
    <property type="match status" value="1"/>
</dbReference>
<feature type="compositionally biased region" description="Low complexity" evidence="1">
    <location>
        <begin position="284"/>
        <end position="293"/>
    </location>
</feature>
<dbReference type="Gene3D" id="3.30.1520.10">
    <property type="entry name" value="Phox-like domain"/>
    <property type="match status" value="1"/>
</dbReference>
<dbReference type="AlphaFoldDB" id="N4W4I6"/>
<dbReference type="InterPro" id="IPR036871">
    <property type="entry name" value="PX_dom_sf"/>
</dbReference>
<dbReference type="InterPro" id="IPR024554">
    <property type="entry name" value="LEC1-like_C"/>
</dbReference>
<evidence type="ECO:0000256" key="1">
    <source>
        <dbReference type="SAM" id="MobiDB-lite"/>
    </source>
</evidence>
<dbReference type="PANTHER" id="PTHR47185:SF1">
    <property type="entry name" value="PX DOMAIN-CONTAINING PROTEIN YPR097W"/>
    <property type="match status" value="1"/>
</dbReference>
<dbReference type="InterPro" id="IPR001683">
    <property type="entry name" value="PX_dom"/>
</dbReference>
<dbReference type="CDD" id="cd06869">
    <property type="entry name" value="PX_UP2_fungi"/>
    <property type="match status" value="1"/>
</dbReference>
<feature type="compositionally biased region" description="Polar residues" evidence="1">
    <location>
        <begin position="335"/>
        <end position="349"/>
    </location>
</feature>
<dbReference type="OrthoDB" id="71672at2759"/>
<name>N4W4I6_COLOR</name>
<reference evidence="3" key="1">
    <citation type="journal article" date="2013" name="New Phytol.">
        <title>Comparative genomic and transcriptomic analyses reveal the hemibiotrophic stage shift of Colletotrichum fungi.</title>
        <authorList>
            <person name="Gan P."/>
            <person name="Ikeda K."/>
            <person name="Irieda H."/>
            <person name="Narusaka M."/>
            <person name="O'Connell R.J."/>
            <person name="Narusaka Y."/>
            <person name="Takano Y."/>
            <person name="Kubo Y."/>
            <person name="Shirasu K."/>
        </authorList>
    </citation>
    <scope>NUCLEOTIDE SEQUENCE [LARGE SCALE GENOMIC DNA]</scope>
    <source>
        <strain evidence="3">104-T / ATCC 96160 / CBS 514.97 / LARS 414 / MAFF 240422</strain>
    </source>
</reference>
<feature type="region of interest" description="Disordered" evidence="1">
    <location>
        <begin position="1"/>
        <end position="26"/>
    </location>
</feature>
<feature type="compositionally biased region" description="Basic residues" evidence="1">
    <location>
        <begin position="903"/>
        <end position="914"/>
    </location>
</feature>